<keyword evidence="3" id="KW-0808">Transferase</keyword>
<dbReference type="PANTHER" id="PTHR43895">
    <property type="entry name" value="CALCIUM/CALMODULIN-DEPENDENT PROTEIN KINASE KINASE-RELATED"/>
    <property type="match status" value="1"/>
</dbReference>
<dbReference type="PANTHER" id="PTHR43895:SF32">
    <property type="entry name" value="SERINE_THREONINE-PROTEIN KINASE CHK1"/>
    <property type="match status" value="1"/>
</dbReference>
<evidence type="ECO:0000256" key="2">
    <source>
        <dbReference type="ARBA" id="ARBA00022527"/>
    </source>
</evidence>
<evidence type="ECO:0000256" key="10">
    <source>
        <dbReference type="SAM" id="MobiDB-lite"/>
    </source>
</evidence>
<dbReference type="InterPro" id="IPR011009">
    <property type="entry name" value="Kinase-like_dom_sf"/>
</dbReference>
<name>A0A5J4YVV4_PORPP</name>
<dbReference type="EMBL" id="VRMN01000004">
    <property type="protein sequence ID" value="KAA8495050.1"/>
    <property type="molecule type" value="Genomic_DNA"/>
</dbReference>
<evidence type="ECO:0000256" key="8">
    <source>
        <dbReference type="ARBA" id="ARBA00048679"/>
    </source>
</evidence>
<dbReference type="InterPro" id="IPR008271">
    <property type="entry name" value="Ser/Thr_kinase_AS"/>
</dbReference>
<dbReference type="Gene3D" id="1.10.510.10">
    <property type="entry name" value="Transferase(Phosphotransferase) domain 1"/>
    <property type="match status" value="1"/>
</dbReference>
<feature type="region of interest" description="Disordered" evidence="10">
    <location>
        <begin position="857"/>
        <end position="901"/>
    </location>
</feature>
<feature type="region of interest" description="Disordered" evidence="10">
    <location>
        <begin position="1052"/>
        <end position="1082"/>
    </location>
</feature>
<feature type="region of interest" description="Disordered" evidence="10">
    <location>
        <begin position="367"/>
        <end position="394"/>
    </location>
</feature>
<dbReference type="InterPro" id="IPR000719">
    <property type="entry name" value="Prot_kinase_dom"/>
</dbReference>
<protein>
    <recommendedName>
        <fullName evidence="1">non-specific serine/threonine protein kinase</fullName>
        <ecNumber evidence="1">2.7.11.1</ecNumber>
    </recommendedName>
</protein>
<dbReference type="PROSITE" id="PS00108">
    <property type="entry name" value="PROTEIN_KINASE_ST"/>
    <property type="match status" value="1"/>
</dbReference>
<dbReference type="Pfam" id="PF00069">
    <property type="entry name" value="Pkinase"/>
    <property type="match status" value="1"/>
</dbReference>
<comment type="catalytic activity">
    <reaction evidence="8">
        <text>L-seryl-[protein] + ATP = O-phospho-L-seryl-[protein] + ADP + H(+)</text>
        <dbReference type="Rhea" id="RHEA:17989"/>
        <dbReference type="Rhea" id="RHEA-COMP:9863"/>
        <dbReference type="Rhea" id="RHEA-COMP:11604"/>
        <dbReference type="ChEBI" id="CHEBI:15378"/>
        <dbReference type="ChEBI" id="CHEBI:29999"/>
        <dbReference type="ChEBI" id="CHEBI:30616"/>
        <dbReference type="ChEBI" id="CHEBI:83421"/>
        <dbReference type="ChEBI" id="CHEBI:456216"/>
        <dbReference type="EC" id="2.7.11.1"/>
    </reaction>
</comment>
<dbReference type="CDD" id="cd14003">
    <property type="entry name" value="STKc_AMPK-like"/>
    <property type="match status" value="1"/>
</dbReference>
<keyword evidence="5 12" id="KW-0418">Kinase</keyword>
<dbReference type="GO" id="GO:0004674">
    <property type="term" value="F:protein serine/threonine kinase activity"/>
    <property type="evidence" value="ECO:0007669"/>
    <property type="project" value="UniProtKB-KW"/>
</dbReference>
<dbReference type="GO" id="GO:0007165">
    <property type="term" value="P:signal transduction"/>
    <property type="evidence" value="ECO:0007669"/>
    <property type="project" value="TreeGrafter"/>
</dbReference>
<organism evidence="12 13">
    <name type="scientific">Porphyridium purpureum</name>
    <name type="common">Red alga</name>
    <name type="synonym">Porphyridium cruentum</name>
    <dbReference type="NCBI Taxonomy" id="35688"/>
    <lineage>
        <taxon>Eukaryota</taxon>
        <taxon>Rhodophyta</taxon>
        <taxon>Bangiophyceae</taxon>
        <taxon>Porphyridiales</taxon>
        <taxon>Porphyridiaceae</taxon>
        <taxon>Porphyridium</taxon>
    </lineage>
</organism>
<feature type="binding site" evidence="9">
    <location>
        <position position="101"/>
    </location>
    <ligand>
        <name>ATP</name>
        <dbReference type="ChEBI" id="CHEBI:30616"/>
    </ligand>
</feature>
<feature type="domain" description="Protein kinase" evidence="11">
    <location>
        <begin position="72"/>
        <end position="332"/>
    </location>
</feature>
<dbReference type="Proteomes" id="UP000324585">
    <property type="component" value="Unassembled WGS sequence"/>
</dbReference>
<dbReference type="EC" id="2.7.11.1" evidence="1"/>
<comment type="catalytic activity">
    <reaction evidence="7">
        <text>L-threonyl-[protein] + ATP = O-phospho-L-threonyl-[protein] + ADP + H(+)</text>
        <dbReference type="Rhea" id="RHEA:46608"/>
        <dbReference type="Rhea" id="RHEA-COMP:11060"/>
        <dbReference type="Rhea" id="RHEA-COMP:11605"/>
        <dbReference type="ChEBI" id="CHEBI:15378"/>
        <dbReference type="ChEBI" id="CHEBI:30013"/>
        <dbReference type="ChEBI" id="CHEBI:30616"/>
        <dbReference type="ChEBI" id="CHEBI:61977"/>
        <dbReference type="ChEBI" id="CHEBI:456216"/>
        <dbReference type="EC" id="2.7.11.1"/>
    </reaction>
</comment>
<evidence type="ECO:0000313" key="13">
    <source>
        <dbReference type="Proteomes" id="UP000324585"/>
    </source>
</evidence>
<dbReference type="SUPFAM" id="SSF56112">
    <property type="entry name" value="Protein kinase-like (PK-like)"/>
    <property type="match status" value="1"/>
</dbReference>
<keyword evidence="6 9" id="KW-0067">ATP-binding</keyword>
<evidence type="ECO:0000256" key="4">
    <source>
        <dbReference type="ARBA" id="ARBA00022741"/>
    </source>
</evidence>
<feature type="region of interest" description="Disordered" evidence="10">
    <location>
        <begin position="24"/>
        <end position="59"/>
    </location>
</feature>
<dbReference type="PROSITE" id="PS00107">
    <property type="entry name" value="PROTEIN_KINASE_ATP"/>
    <property type="match status" value="1"/>
</dbReference>
<gene>
    <name evidence="12" type="ORF">FVE85_3291</name>
</gene>
<evidence type="ECO:0000259" key="11">
    <source>
        <dbReference type="PROSITE" id="PS50011"/>
    </source>
</evidence>
<evidence type="ECO:0000313" key="12">
    <source>
        <dbReference type="EMBL" id="KAA8495050.1"/>
    </source>
</evidence>
<dbReference type="FunFam" id="1.10.510.10:FF:000571">
    <property type="entry name" value="Maternal embryonic leucine zipper kinase"/>
    <property type="match status" value="1"/>
</dbReference>
<sequence>MEHSMAVDEETRYVDAQQLDNGYDAGVESDANVNTDGAVPAARETSESPTAPNTKEWQSEVEQSACMKIGDYFLFETLGEGGFSVVKRGRHVRTRQQVAVKVIDKAMLEMNGLSENISREVSIQKSLKHRNVTQLLHVLSSPKKIYLVMELVTGGELFEVIEQQGCLPEDSARNFFQQIIDALDYCHKRGVTHRDLKPENVLLDRNGKIKLTDFGFSSKKAAGEKMLLFTQCGTPDYCAPEMFRPQQKEGYSGEKLDIWAAGIILYAMLSGFLPFAIEDDDPPEKLSQLICACDVYYPSEVSPGARDLLESILVPDPSWRFNIAQIRKHPWFREGYQQDEVVRFHKNRAYKNVQLAAIANDVSAMRTESEVGDPVTGTNAGSPSRSQGRADEHDADLNHGRAEQDGLDDDQVSALESVEGIEVASGSAIAGREDVRVPKEQRATEPGELLPRFQPSTVGSDLVVDLDAASSFGQDASSWLSGELDTSLTLRSSAGVWSPEIEESHSELVMRQRQVNDMASKKLKILNMRQSARAESETGLISATEVSNSDFLFEEDTPMGTLPAVSIEDVPKFALFDGSALDDAGREGSIQQIDPTDEIIIREQEPLPNKMLSPTRTYQHTLKSRTLMAYDSRMVTADSRMVIDGSRQASSVVAGSSRKQSSLQSKQLHDLIADFKASAWNPLASSTSDARAAHRSLSAKSPQPPRQDDMNICLEMGTAEIMVGMMCARYCHLRGLSKQDSEAVVSSALKDHFTSQVKGATTERQRKQIAALTRLACEGFRWDGTTPAADRASMPHSAMSGPADLSVNRSVHFTEPAAPASYDMKSPGRRKSDAESGSGPDYPEFLSRIIPFSEARSNSTLKHRPDSSSHSEQHKLKLKVRSRSFSREQSGDEGIDSPRFSIDLSKVPSHHRPTLELGVAENSALKQIKDMLKKKAGGVGGSKTTQFETSLRLEDVMRHVGKLLTDVGAEVLIRKDTRSKMKVKLRKDIVTLEPLPNPMHFTISCDVTRGDRVTFVHFHRNKQDQGRTDENTLKRCFHYIWDDFRANVEAPTSISAGEQGNIDEENPSTGKSTPRRVLSANV</sequence>
<feature type="compositionally biased region" description="Basic and acidic residues" evidence="10">
    <location>
        <begin position="863"/>
        <end position="875"/>
    </location>
</feature>
<dbReference type="PROSITE" id="PS50011">
    <property type="entry name" value="PROTEIN_KINASE_DOM"/>
    <property type="match status" value="1"/>
</dbReference>
<keyword evidence="4 9" id="KW-0547">Nucleotide-binding</keyword>
<dbReference type="InterPro" id="IPR017441">
    <property type="entry name" value="Protein_kinase_ATP_BS"/>
</dbReference>
<evidence type="ECO:0000256" key="3">
    <source>
        <dbReference type="ARBA" id="ARBA00022679"/>
    </source>
</evidence>
<evidence type="ECO:0000256" key="6">
    <source>
        <dbReference type="ARBA" id="ARBA00022840"/>
    </source>
</evidence>
<dbReference type="AlphaFoldDB" id="A0A5J4YVV4"/>
<comment type="caution">
    <text evidence="12">The sequence shown here is derived from an EMBL/GenBank/DDBJ whole genome shotgun (WGS) entry which is preliminary data.</text>
</comment>
<dbReference type="SMART" id="SM00220">
    <property type="entry name" value="S_TKc"/>
    <property type="match status" value="1"/>
</dbReference>
<dbReference type="GO" id="GO:0005524">
    <property type="term" value="F:ATP binding"/>
    <property type="evidence" value="ECO:0007669"/>
    <property type="project" value="UniProtKB-UniRule"/>
</dbReference>
<accession>A0A5J4YVV4</accession>
<reference evidence="13" key="1">
    <citation type="journal article" date="2019" name="Nat. Commun.">
        <title>Expansion of phycobilisome linker gene families in mesophilic red algae.</title>
        <authorList>
            <person name="Lee J."/>
            <person name="Kim D."/>
            <person name="Bhattacharya D."/>
            <person name="Yoon H.S."/>
        </authorList>
    </citation>
    <scope>NUCLEOTIDE SEQUENCE [LARGE SCALE GENOMIC DNA]</scope>
    <source>
        <strain evidence="13">CCMP 1328</strain>
    </source>
</reference>
<proteinExistence type="predicted"/>
<dbReference type="FunFam" id="3.30.200.20:FF:000003">
    <property type="entry name" value="Non-specific serine/threonine protein kinase"/>
    <property type="match status" value="1"/>
</dbReference>
<evidence type="ECO:0000256" key="9">
    <source>
        <dbReference type="PROSITE-ProRule" id="PRU10141"/>
    </source>
</evidence>
<keyword evidence="13" id="KW-1185">Reference proteome</keyword>
<feature type="region of interest" description="Disordered" evidence="10">
    <location>
        <begin position="817"/>
        <end position="845"/>
    </location>
</feature>
<feature type="compositionally biased region" description="Polar residues" evidence="10">
    <location>
        <begin position="376"/>
        <end position="387"/>
    </location>
</feature>
<evidence type="ECO:0000256" key="5">
    <source>
        <dbReference type="ARBA" id="ARBA00022777"/>
    </source>
</evidence>
<feature type="region of interest" description="Disordered" evidence="10">
    <location>
        <begin position="787"/>
        <end position="806"/>
    </location>
</feature>
<evidence type="ECO:0000256" key="7">
    <source>
        <dbReference type="ARBA" id="ARBA00047899"/>
    </source>
</evidence>
<feature type="compositionally biased region" description="Polar residues" evidence="10">
    <location>
        <begin position="47"/>
        <end position="59"/>
    </location>
</feature>
<keyword evidence="2" id="KW-0723">Serine/threonine-protein kinase</keyword>
<evidence type="ECO:0000256" key="1">
    <source>
        <dbReference type="ARBA" id="ARBA00012513"/>
    </source>
</evidence>